<gene>
    <name evidence="2" type="ORF">DPMN_118135</name>
</gene>
<evidence type="ECO:0000313" key="3">
    <source>
        <dbReference type="Proteomes" id="UP000828390"/>
    </source>
</evidence>
<proteinExistence type="predicted"/>
<comment type="caution">
    <text evidence="2">The sequence shown here is derived from an EMBL/GenBank/DDBJ whole genome shotgun (WGS) entry which is preliminary data.</text>
</comment>
<evidence type="ECO:0000313" key="2">
    <source>
        <dbReference type="EMBL" id="KAH3816617.1"/>
    </source>
</evidence>
<keyword evidence="1" id="KW-0732">Signal</keyword>
<keyword evidence="3" id="KW-1185">Reference proteome</keyword>
<feature type="signal peptide" evidence="1">
    <location>
        <begin position="1"/>
        <end position="16"/>
    </location>
</feature>
<name>A0A9D4GMK1_DREPO</name>
<reference evidence="2" key="2">
    <citation type="submission" date="2020-11" db="EMBL/GenBank/DDBJ databases">
        <authorList>
            <person name="McCartney M.A."/>
            <person name="Auch B."/>
            <person name="Kono T."/>
            <person name="Mallez S."/>
            <person name="Becker A."/>
            <person name="Gohl D.M."/>
            <person name="Silverstein K.A.T."/>
            <person name="Koren S."/>
            <person name="Bechman K.B."/>
            <person name="Herman A."/>
            <person name="Abrahante J.E."/>
            <person name="Garbe J."/>
        </authorList>
    </citation>
    <scope>NUCLEOTIDE SEQUENCE</scope>
    <source>
        <strain evidence="2">Duluth1</strain>
        <tissue evidence="2">Whole animal</tissue>
    </source>
</reference>
<dbReference type="Proteomes" id="UP000828390">
    <property type="component" value="Unassembled WGS sequence"/>
</dbReference>
<accession>A0A9D4GMK1</accession>
<protein>
    <submittedName>
        <fullName evidence="2">Uncharacterized protein</fullName>
    </submittedName>
</protein>
<dbReference type="EMBL" id="JAIWYP010000005">
    <property type="protein sequence ID" value="KAH3816617.1"/>
    <property type="molecule type" value="Genomic_DNA"/>
</dbReference>
<dbReference type="AlphaFoldDB" id="A0A9D4GMK1"/>
<organism evidence="2 3">
    <name type="scientific">Dreissena polymorpha</name>
    <name type="common">Zebra mussel</name>
    <name type="synonym">Mytilus polymorpha</name>
    <dbReference type="NCBI Taxonomy" id="45954"/>
    <lineage>
        <taxon>Eukaryota</taxon>
        <taxon>Metazoa</taxon>
        <taxon>Spiralia</taxon>
        <taxon>Lophotrochozoa</taxon>
        <taxon>Mollusca</taxon>
        <taxon>Bivalvia</taxon>
        <taxon>Autobranchia</taxon>
        <taxon>Heteroconchia</taxon>
        <taxon>Euheterodonta</taxon>
        <taxon>Imparidentia</taxon>
        <taxon>Neoheterodontei</taxon>
        <taxon>Myida</taxon>
        <taxon>Dreissenoidea</taxon>
        <taxon>Dreissenidae</taxon>
        <taxon>Dreissena</taxon>
    </lineage>
</organism>
<evidence type="ECO:0000256" key="1">
    <source>
        <dbReference type="SAM" id="SignalP"/>
    </source>
</evidence>
<reference evidence="2" key="1">
    <citation type="journal article" date="2019" name="bioRxiv">
        <title>The Genome of the Zebra Mussel, Dreissena polymorpha: A Resource for Invasive Species Research.</title>
        <authorList>
            <person name="McCartney M.A."/>
            <person name="Auch B."/>
            <person name="Kono T."/>
            <person name="Mallez S."/>
            <person name="Zhang Y."/>
            <person name="Obille A."/>
            <person name="Becker A."/>
            <person name="Abrahante J.E."/>
            <person name="Garbe J."/>
            <person name="Badalamenti J.P."/>
            <person name="Herman A."/>
            <person name="Mangelson H."/>
            <person name="Liachko I."/>
            <person name="Sullivan S."/>
            <person name="Sone E.D."/>
            <person name="Koren S."/>
            <person name="Silverstein K.A.T."/>
            <person name="Beckman K.B."/>
            <person name="Gohl D.M."/>
        </authorList>
    </citation>
    <scope>NUCLEOTIDE SEQUENCE</scope>
    <source>
        <strain evidence="2">Duluth1</strain>
        <tissue evidence="2">Whole animal</tissue>
    </source>
</reference>
<feature type="chain" id="PRO_5039457114" evidence="1">
    <location>
        <begin position="17"/>
        <end position="137"/>
    </location>
</feature>
<sequence>MQFICVFLAVSQACYASTTTQSNHVTHTLHTHLTRADHTTREQAETDMITFQFHPATRHLVVLTKTDRHTVNCYIATLTDAEYANTHTDYGMRSVELRILGALGSATEVIDVNTLDQRDVTYCGTHNVKATLYTISV</sequence>